<dbReference type="SUPFAM" id="SSF88723">
    <property type="entry name" value="PIN domain-like"/>
    <property type="match status" value="1"/>
</dbReference>
<dbReference type="InterPro" id="IPR029060">
    <property type="entry name" value="PIN-like_dom_sf"/>
</dbReference>
<protein>
    <submittedName>
        <fullName evidence="2">Putative toxin-antitoxin system toxin component, PIN family</fullName>
    </submittedName>
</protein>
<evidence type="ECO:0000313" key="3">
    <source>
        <dbReference type="Proteomes" id="UP000479293"/>
    </source>
</evidence>
<proteinExistence type="predicted"/>
<dbReference type="EMBL" id="WHLY01000002">
    <property type="protein sequence ID" value="MPR33159.1"/>
    <property type="molecule type" value="Genomic_DNA"/>
</dbReference>
<organism evidence="2 3">
    <name type="scientific">Salmonirosea aquatica</name>
    <dbReference type="NCBI Taxonomy" id="2654236"/>
    <lineage>
        <taxon>Bacteria</taxon>
        <taxon>Pseudomonadati</taxon>
        <taxon>Bacteroidota</taxon>
        <taxon>Cytophagia</taxon>
        <taxon>Cytophagales</taxon>
        <taxon>Spirosomataceae</taxon>
        <taxon>Salmonirosea</taxon>
    </lineage>
</organism>
<dbReference type="Proteomes" id="UP000479293">
    <property type="component" value="Unassembled WGS sequence"/>
</dbReference>
<comment type="caution">
    <text evidence="2">The sequence shown here is derived from an EMBL/GenBank/DDBJ whole genome shotgun (WGS) entry which is preliminary data.</text>
</comment>
<dbReference type="PANTHER" id="PTHR34610">
    <property type="entry name" value="SSL7007 PROTEIN"/>
    <property type="match status" value="1"/>
</dbReference>
<gene>
    <name evidence="2" type="ORF">GBK04_07255</name>
</gene>
<accession>A0A7C9BPG4</accession>
<evidence type="ECO:0000313" key="2">
    <source>
        <dbReference type="EMBL" id="MPR33159.1"/>
    </source>
</evidence>
<dbReference type="InterPro" id="IPR002850">
    <property type="entry name" value="PIN_toxin-like"/>
</dbReference>
<sequence length="134" mass="15514">MKVVLDINVLLICLPVKSPYRPIFDALKNGRFELIISNDILFEYHEKLAEKTTASIADNVVKLLLSLDNVTLQYISFKWDIMQNDPDDNKYVDCALIANADFLVSEDKHFNIFQNIGFPALKIIRIDEFLSYWV</sequence>
<feature type="domain" description="PIN" evidence="1">
    <location>
        <begin position="2"/>
        <end position="109"/>
    </location>
</feature>
<dbReference type="InterPro" id="IPR002716">
    <property type="entry name" value="PIN_dom"/>
</dbReference>
<reference evidence="2 3" key="1">
    <citation type="submission" date="2019-10" db="EMBL/GenBank/DDBJ databases">
        <title>Draft Genome Sequence of Cytophagaceae sp. SJW1-29.</title>
        <authorList>
            <person name="Choi A."/>
        </authorList>
    </citation>
    <scope>NUCLEOTIDE SEQUENCE [LARGE SCALE GENOMIC DNA]</scope>
    <source>
        <strain evidence="2 3">SJW1-29</strain>
    </source>
</reference>
<dbReference type="AlphaFoldDB" id="A0A7C9BPG4"/>
<evidence type="ECO:0000259" key="1">
    <source>
        <dbReference type="Pfam" id="PF13470"/>
    </source>
</evidence>
<name>A0A7C9BPG4_9BACT</name>
<dbReference type="Pfam" id="PF13470">
    <property type="entry name" value="PIN_3"/>
    <property type="match status" value="1"/>
</dbReference>
<dbReference type="PANTHER" id="PTHR34610:SF3">
    <property type="entry name" value="SSL7007 PROTEIN"/>
    <property type="match status" value="1"/>
</dbReference>
<dbReference type="RefSeq" id="WP_152758193.1">
    <property type="nucleotide sequence ID" value="NZ_WHLY01000002.1"/>
</dbReference>
<dbReference type="NCBIfam" id="TIGR00305">
    <property type="entry name" value="putative toxin-antitoxin system toxin component, PIN family"/>
    <property type="match status" value="1"/>
</dbReference>
<keyword evidence="3" id="KW-1185">Reference proteome</keyword>